<dbReference type="GeneID" id="117359402"/>
<name>A0A6P8RCV6_GEOSA</name>
<feature type="compositionally biased region" description="Low complexity" evidence="1">
    <location>
        <begin position="272"/>
        <end position="282"/>
    </location>
</feature>
<evidence type="ECO:0000313" key="2">
    <source>
        <dbReference type="Proteomes" id="UP000515159"/>
    </source>
</evidence>
<dbReference type="RefSeq" id="XP_033798001.1">
    <property type="nucleotide sequence ID" value="XM_033942110.1"/>
</dbReference>
<evidence type="ECO:0000256" key="1">
    <source>
        <dbReference type="SAM" id="MobiDB-lite"/>
    </source>
</evidence>
<dbReference type="AlphaFoldDB" id="A0A6P8RCV6"/>
<dbReference type="CTD" id="219621"/>
<keyword evidence="2" id="KW-1185">Reference proteome</keyword>
<dbReference type="InterPro" id="IPR032727">
    <property type="entry name" value="CLAMP"/>
</dbReference>
<gene>
    <name evidence="3" type="primary">CABCOCO1</name>
</gene>
<dbReference type="Proteomes" id="UP000515159">
    <property type="component" value="Chromosome 4"/>
</dbReference>
<proteinExistence type="predicted"/>
<organism evidence="2 3">
    <name type="scientific">Geotrypetes seraphini</name>
    <name type="common">Gaboon caecilian</name>
    <name type="synonym">Caecilia seraphini</name>
    <dbReference type="NCBI Taxonomy" id="260995"/>
    <lineage>
        <taxon>Eukaryota</taxon>
        <taxon>Metazoa</taxon>
        <taxon>Chordata</taxon>
        <taxon>Craniata</taxon>
        <taxon>Vertebrata</taxon>
        <taxon>Euteleostomi</taxon>
        <taxon>Amphibia</taxon>
        <taxon>Gymnophiona</taxon>
        <taxon>Geotrypetes</taxon>
    </lineage>
</organism>
<accession>A0A6P8RCV6</accession>
<dbReference type="OrthoDB" id="2126027at2759"/>
<reference evidence="3" key="1">
    <citation type="submission" date="2025-08" db="UniProtKB">
        <authorList>
            <consortium name="RefSeq"/>
        </authorList>
    </citation>
    <scope>IDENTIFICATION</scope>
</reference>
<dbReference type="KEGG" id="gsh:117359402"/>
<dbReference type="PANTHER" id="PTHR28457:SF3">
    <property type="entry name" value="CILIARY-ASSOCIATED CALCIUM-BINDING COILED-COIL PROTEIN 1"/>
    <property type="match status" value="1"/>
</dbReference>
<evidence type="ECO:0000313" key="3">
    <source>
        <dbReference type="RefSeq" id="XP_033798001.1"/>
    </source>
</evidence>
<protein>
    <submittedName>
        <fullName evidence="3">Ciliary-associated calcium-binding coiled-coil protein 1</fullName>
    </submittedName>
</protein>
<feature type="region of interest" description="Disordered" evidence="1">
    <location>
        <begin position="262"/>
        <end position="282"/>
    </location>
</feature>
<dbReference type="FunCoup" id="A0A6P8RCV6">
    <property type="interactions" value="73"/>
</dbReference>
<dbReference type="PANTHER" id="PTHR28457">
    <property type="entry name" value="COILED-COIL DOMAIN-CONTAINING PROTEIN 189"/>
    <property type="match status" value="1"/>
</dbReference>
<dbReference type="Pfam" id="PF14769">
    <property type="entry name" value="CLAMP"/>
    <property type="match status" value="1"/>
</dbReference>
<sequence length="332" mass="37995">MSFQEQQDDQSLYSVDERPPAPPFLSLLQISLLSDLDVDGVQKKIEEFLDFKQCDTSLMESILVDYYVTGFWWAKEMNFSLQQISDFMDVIRLMLYNLENEQMSLEDNLKDLWRALVGEEESYLEINASLDVFNVDQAKAIINYLKTSLFQHYKLYQFLFYCPRSEVVLGAEEIIEIVNPADIPFPAPLEEAITYDMYSSCVESIPEIQEIVDEVQDIKQKDIPLSAPHVESIPQDIKISGVKSKHRKRSPTRQKTEIVAIEKKSPEEKQPSSAASGSDSLSSFTIDDVKSVLGQLTKQVIDNLQADINEKLRIQEEAYTTRIGKLKKTKPS</sequence>
<dbReference type="InParanoid" id="A0A6P8RCV6"/>